<dbReference type="OrthoDB" id="3472661at2"/>
<dbReference type="Proteomes" id="UP000320338">
    <property type="component" value="Unassembled WGS sequence"/>
</dbReference>
<name>A0A4Y3WND2_9PSEU</name>
<gene>
    <name evidence="4" type="ORF">PHY01_25980</name>
</gene>
<dbReference type="PANTHER" id="PTHR37042:SF4">
    <property type="entry name" value="OUTER MEMBRANE PROTEIN RV1973"/>
    <property type="match status" value="1"/>
</dbReference>
<evidence type="ECO:0000256" key="2">
    <source>
        <dbReference type="ARBA" id="ARBA00023136"/>
    </source>
</evidence>
<evidence type="ECO:0000313" key="4">
    <source>
        <dbReference type="EMBL" id="GEC20315.1"/>
    </source>
</evidence>
<protein>
    <recommendedName>
        <fullName evidence="6">Mce-associated membrane protein</fullName>
    </recommendedName>
</protein>
<accession>A0A4Y3WND2</accession>
<keyword evidence="5" id="KW-1185">Reference proteome</keyword>
<comment type="subcellular location">
    <subcellularLocation>
        <location evidence="1">Membrane</location>
    </subcellularLocation>
</comment>
<feature type="transmembrane region" description="Helical" evidence="3">
    <location>
        <begin position="24"/>
        <end position="45"/>
    </location>
</feature>
<dbReference type="EMBL" id="BJNG01000018">
    <property type="protein sequence ID" value="GEC20315.1"/>
    <property type="molecule type" value="Genomic_DNA"/>
</dbReference>
<dbReference type="PANTHER" id="PTHR37042">
    <property type="entry name" value="OUTER MEMBRANE PROTEIN RV1973"/>
    <property type="match status" value="1"/>
</dbReference>
<sequence>MTQLDERDTGPGPDAAPRRDPVRLLTVLVAGAALLALVLGALWAFTVTDDSLDLARQRDVVLVDARQAAINLNTLDSTDVEPGLDLWEQSSTGGLLEEFRANRAEYAGLVTESGRSTAASVTDAAVAELDLRSGLARVVVGVDVQVTVPGEDPVLLRQRLQIEMTRTEAGWKASRADVVR</sequence>
<dbReference type="GO" id="GO:0016020">
    <property type="term" value="C:membrane"/>
    <property type="evidence" value="ECO:0007669"/>
    <property type="project" value="UniProtKB-SubCell"/>
</dbReference>
<comment type="caution">
    <text evidence="4">The sequence shown here is derived from an EMBL/GenBank/DDBJ whole genome shotgun (WGS) entry which is preliminary data.</text>
</comment>
<evidence type="ECO:0000256" key="1">
    <source>
        <dbReference type="ARBA" id="ARBA00004370"/>
    </source>
</evidence>
<evidence type="ECO:0000256" key="3">
    <source>
        <dbReference type="SAM" id="Phobius"/>
    </source>
</evidence>
<reference evidence="4 5" key="1">
    <citation type="submission" date="2019-06" db="EMBL/GenBank/DDBJ databases">
        <title>Whole genome shotgun sequence of Pseudonocardia hydrocarbonoxydans NBRC 14498.</title>
        <authorList>
            <person name="Hosoyama A."/>
            <person name="Uohara A."/>
            <person name="Ohji S."/>
            <person name="Ichikawa N."/>
        </authorList>
    </citation>
    <scope>NUCLEOTIDE SEQUENCE [LARGE SCALE GENOMIC DNA]</scope>
    <source>
        <strain evidence="4 5">NBRC 14498</strain>
    </source>
</reference>
<keyword evidence="3" id="KW-0812">Transmembrane</keyword>
<evidence type="ECO:0008006" key="6">
    <source>
        <dbReference type="Google" id="ProtNLM"/>
    </source>
</evidence>
<dbReference type="AlphaFoldDB" id="A0A4Y3WND2"/>
<keyword evidence="2 3" id="KW-0472">Membrane</keyword>
<evidence type="ECO:0000313" key="5">
    <source>
        <dbReference type="Proteomes" id="UP000320338"/>
    </source>
</evidence>
<keyword evidence="3" id="KW-1133">Transmembrane helix</keyword>
<dbReference type="RefSeq" id="WP_141278844.1">
    <property type="nucleotide sequence ID" value="NZ_BAAARZ010000015.1"/>
</dbReference>
<organism evidence="4 5">
    <name type="scientific">Pseudonocardia hydrocarbonoxydans</name>
    <dbReference type="NCBI Taxonomy" id="76726"/>
    <lineage>
        <taxon>Bacteria</taxon>
        <taxon>Bacillati</taxon>
        <taxon>Actinomycetota</taxon>
        <taxon>Actinomycetes</taxon>
        <taxon>Pseudonocardiales</taxon>
        <taxon>Pseudonocardiaceae</taxon>
        <taxon>Pseudonocardia</taxon>
    </lineage>
</organism>
<proteinExistence type="predicted"/>